<dbReference type="OrthoDB" id="6339427at2759"/>
<dbReference type="PANTHER" id="PTHR48022">
    <property type="entry name" value="PLASTIDIC GLUCOSE TRANSPORTER 4"/>
    <property type="match status" value="1"/>
</dbReference>
<dbReference type="FunFam" id="1.20.1250.20:FF:000134">
    <property type="entry name" value="MFS sugar transporter protein"/>
    <property type="match status" value="1"/>
</dbReference>
<keyword evidence="4 8" id="KW-0812">Transmembrane</keyword>
<dbReference type="InterPro" id="IPR050360">
    <property type="entry name" value="MFS_Sugar_Transporters"/>
</dbReference>
<feature type="transmembrane region" description="Helical" evidence="8">
    <location>
        <begin position="158"/>
        <end position="181"/>
    </location>
</feature>
<dbReference type="PANTHER" id="PTHR48022:SF26">
    <property type="entry name" value="MAJOR FACILITATOR SUPERFAMILY (MFS) PROFILE DOMAIN-CONTAINING PROTEIN-RELATED"/>
    <property type="match status" value="1"/>
</dbReference>
<keyword evidence="6 8" id="KW-0472">Membrane</keyword>
<sequence>MQGLGRTHGLHDALAAGFGMQVRTDATPERAQPTAHTAAITCIPLGVFAGVLVSDDFKEQFPQTLDANISGITTSSFLLGAFFGSIMAFILGDKLGRKKTIALGHLFNTVGAAMQAVSWHLPQMIIGRIVNGFGMGLTSTMSPVYLSECAKSHQRGKLVSIGASSNVTTFALANWISYALYFQKGPFQWRFPLALQLIFPFIIAPILFFIPESPRWLLLVDKEERALQSLQLLAGGTVAIDDPIVTTEFRSIKGAIDLEREDRVPLMDVLCFRDKAHNFRRLLLSCGTQFMQQFSGINALGFYLPTLLTQNVGFTQEMSRLLSAVSSTVYFLAAFCSMLVIDRMGRRKMMLCGAITMGLCHLIASVSLKVGEEDITRRKTMGNVTTAMFIMYHVFFGTSWGGVPWVYSAEVNSLGWRTRGAAAATATNWIMGFVVVQFTKVGIDNLHWAFYLIFGVICLFYFPVVFCFYPETSNRTLEDMDQMFIQHPSVFVFGIPEMTQRRRPRAFMDAEAERITHY</sequence>
<keyword evidence="3 7" id="KW-0813">Transport</keyword>
<dbReference type="AlphaFoldDB" id="M7T407"/>
<protein>
    <submittedName>
        <fullName evidence="10">Putative glycerol proton symporter of the plasma subject to glucose-induced inactivation protein</fullName>
    </submittedName>
</protein>
<evidence type="ECO:0000256" key="3">
    <source>
        <dbReference type="ARBA" id="ARBA00022448"/>
    </source>
</evidence>
<comment type="similarity">
    <text evidence="2 7">Belongs to the major facilitator superfamily. Sugar transporter (TC 2.A.1.1) family.</text>
</comment>
<dbReference type="PRINTS" id="PR00171">
    <property type="entry name" value="SUGRTRNSPORT"/>
</dbReference>
<accession>M7T407</accession>
<feature type="transmembrane region" description="Helical" evidence="8">
    <location>
        <begin position="324"/>
        <end position="342"/>
    </location>
</feature>
<feature type="transmembrane region" description="Helical" evidence="8">
    <location>
        <begin position="448"/>
        <end position="469"/>
    </location>
</feature>
<name>M7T407_EUTLA</name>
<keyword evidence="11" id="KW-1185">Reference proteome</keyword>
<feature type="transmembrane region" description="Helical" evidence="8">
    <location>
        <begin position="282"/>
        <end position="304"/>
    </location>
</feature>
<evidence type="ECO:0000256" key="5">
    <source>
        <dbReference type="ARBA" id="ARBA00022989"/>
    </source>
</evidence>
<feature type="transmembrane region" description="Helical" evidence="8">
    <location>
        <begin position="69"/>
        <end position="90"/>
    </location>
</feature>
<dbReference type="Gene3D" id="1.20.1250.20">
    <property type="entry name" value="MFS general substrate transporter like domains"/>
    <property type="match status" value="1"/>
</dbReference>
<dbReference type="KEGG" id="ela:UCREL1_8475"/>
<dbReference type="HOGENOM" id="CLU_001265_30_3_1"/>
<dbReference type="Pfam" id="PF00083">
    <property type="entry name" value="Sugar_tr"/>
    <property type="match status" value="1"/>
</dbReference>
<evidence type="ECO:0000256" key="1">
    <source>
        <dbReference type="ARBA" id="ARBA00004141"/>
    </source>
</evidence>
<evidence type="ECO:0000256" key="7">
    <source>
        <dbReference type="RuleBase" id="RU003346"/>
    </source>
</evidence>
<feature type="transmembrane region" description="Helical" evidence="8">
    <location>
        <begin position="388"/>
        <end position="407"/>
    </location>
</feature>
<evidence type="ECO:0000256" key="8">
    <source>
        <dbReference type="SAM" id="Phobius"/>
    </source>
</evidence>
<evidence type="ECO:0000256" key="2">
    <source>
        <dbReference type="ARBA" id="ARBA00010992"/>
    </source>
</evidence>
<dbReference type="GO" id="GO:0016020">
    <property type="term" value="C:membrane"/>
    <property type="evidence" value="ECO:0007669"/>
    <property type="project" value="UniProtKB-SubCell"/>
</dbReference>
<organism evidence="10 11">
    <name type="scientific">Eutypa lata (strain UCR-EL1)</name>
    <name type="common">Grapevine dieback disease fungus</name>
    <name type="synonym">Eutypa armeniacae</name>
    <dbReference type="NCBI Taxonomy" id="1287681"/>
    <lineage>
        <taxon>Eukaryota</taxon>
        <taxon>Fungi</taxon>
        <taxon>Dikarya</taxon>
        <taxon>Ascomycota</taxon>
        <taxon>Pezizomycotina</taxon>
        <taxon>Sordariomycetes</taxon>
        <taxon>Xylariomycetidae</taxon>
        <taxon>Xylariales</taxon>
        <taxon>Diatrypaceae</taxon>
        <taxon>Eutypa</taxon>
    </lineage>
</organism>
<dbReference type="GO" id="GO:0005351">
    <property type="term" value="F:carbohydrate:proton symporter activity"/>
    <property type="evidence" value="ECO:0007669"/>
    <property type="project" value="TreeGrafter"/>
</dbReference>
<proteinExistence type="inferred from homology"/>
<gene>
    <name evidence="10" type="ORF">UCREL1_8475</name>
</gene>
<dbReference type="InterPro" id="IPR005829">
    <property type="entry name" value="Sugar_transporter_CS"/>
</dbReference>
<feature type="domain" description="Major facilitator superfamily (MFS) profile" evidence="9">
    <location>
        <begin position="30"/>
        <end position="473"/>
    </location>
</feature>
<dbReference type="InterPro" id="IPR003663">
    <property type="entry name" value="Sugar/inositol_transpt"/>
</dbReference>
<evidence type="ECO:0000313" key="10">
    <source>
        <dbReference type="EMBL" id="EMR64561.1"/>
    </source>
</evidence>
<comment type="subcellular location">
    <subcellularLocation>
        <location evidence="1">Membrane</location>
        <topology evidence="1">Multi-pass membrane protein</topology>
    </subcellularLocation>
</comment>
<dbReference type="Proteomes" id="UP000012174">
    <property type="component" value="Unassembled WGS sequence"/>
</dbReference>
<dbReference type="InterPro" id="IPR005828">
    <property type="entry name" value="MFS_sugar_transport-like"/>
</dbReference>
<dbReference type="PROSITE" id="PS00216">
    <property type="entry name" value="SUGAR_TRANSPORT_1"/>
    <property type="match status" value="1"/>
</dbReference>
<dbReference type="eggNOG" id="KOG0254">
    <property type="taxonomic scope" value="Eukaryota"/>
</dbReference>
<dbReference type="PROSITE" id="PS00217">
    <property type="entry name" value="SUGAR_TRANSPORT_2"/>
    <property type="match status" value="1"/>
</dbReference>
<dbReference type="NCBIfam" id="TIGR00879">
    <property type="entry name" value="SP"/>
    <property type="match status" value="1"/>
</dbReference>
<evidence type="ECO:0000256" key="6">
    <source>
        <dbReference type="ARBA" id="ARBA00023136"/>
    </source>
</evidence>
<evidence type="ECO:0000259" key="9">
    <source>
        <dbReference type="PROSITE" id="PS50850"/>
    </source>
</evidence>
<dbReference type="EMBL" id="KB707045">
    <property type="protein sequence ID" value="EMR64561.1"/>
    <property type="molecule type" value="Genomic_DNA"/>
</dbReference>
<keyword evidence="5 8" id="KW-1133">Transmembrane helix</keyword>
<dbReference type="PROSITE" id="PS50850">
    <property type="entry name" value="MFS"/>
    <property type="match status" value="1"/>
</dbReference>
<dbReference type="OMA" id="ANWMNYG"/>
<dbReference type="InterPro" id="IPR020846">
    <property type="entry name" value="MFS_dom"/>
</dbReference>
<evidence type="ECO:0000313" key="11">
    <source>
        <dbReference type="Proteomes" id="UP000012174"/>
    </source>
</evidence>
<dbReference type="InterPro" id="IPR036259">
    <property type="entry name" value="MFS_trans_sf"/>
</dbReference>
<reference evidence="11" key="1">
    <citation type="journal article" date="2013" name="Genome Announc.">
        <title>Draft genome sequence of the grapevine dieback fungus Eutypa lata UCR-EL1.</title>
        <authorList>
            <person name="Blanco-Ulate B."/>
            <person name="Rolshausen P.E."/>
            <person name="Cantu D."/>
        </authorList>
    </citation>
    <scope>NUCLEOTIDE SEQUENCE [LARGE SCALE GENOMIC DNA]</scope>
    <source>
        <strain evidence="11">UCR-EL1</strain>
    </source>
</reference>
<feature type="transmembrane region" description="Helical" evidence="8">
    <location>
        <begin position="193"/>
        <end position="210"/>
    </location>
</feature>
<evidence type="ECO:0000256" key="4">
    <source>
        <dbReference type="ARBA" id="ARBA00022692"/>
    </source>
</evidence>
<dbReference type="SUPFAM" id="SSF103473">
    <property type="entry name" value="MFS general substrate transporter"/>
    <property type="match status" value="1"/>
</dbReference>